<name>A0ABV1PS90_9ENTR</name>
<sequence length="54" mass="6544">MKQKWYCCPALRRKDCFMVMAMGQDVFLLFKRGGSLRRSREWLSRVKEKFIRVG</sequence>
<dbReference type="EMBL" id="JBEHGX010000012">
    <property type="protein sequence ID" value="MER0127702.1"/>
    <property type="molecule type" value="Genomic_DNA"/>
</dbReference>
<proteinExistence type="predicted"/>
<gene>
    <name evidence="1" type="ORF">ABQG75_18395</name>
</gene>
<evidence type="ECO:0000313" key="1">
    <source>
        <dbReference type="EMBL" id="MER0127702.1"/>
    </source>
</evidence>
<protein>
    <submittedName>
        <fullName evidence="1">Uncharacterized protein</fullName>
    </submittedName>
</protein>
<evidence type="ECO:0000313" key="2">
    <source>
        <dbReference type="Proteomes" id="UP001447374"/>
    </source>
</evidence>
<reference evidence="1 2" key="1">
    <citation type="submission" date="2024-06" db="EMBL/GenBank/DDBJ databases">
        <title>Fanconibacter daqui strain Q02 whole shotgun sequencing project.</title>
        <authorList>
            <person name="Rodrigues J.W.A."/>
            <person name="Viana L.C."/>
            <person name="Vieira E.C."/>
            <person name="Souza F.O.L."/>
            <person name="Alegria O.C."/>
            <person name="Patroca S."/>
            <person name="Cruz A.C.R."/>
            <person name="Nunes A.R.C."/>
        </authorList>
    </citation>
    <scope>NUCLEOTIDE SEQUENCE [LARGE SCALE GENOMIC DNA]</scope>
    <source>
        <strain evidence="1 2">Q02</strain>
    </source>
</reference>
<keyword evidence="2" id="KW-1185">Reference proteome</keyword>
<dbReference type="Proteomes" id="UP001447374">
    <property type="component" value="Unassembled WGS sequence"/>
</dbReference>
<comment type="caution">
    <text evidence="1">The sequence shown here is derived from an EMBL/GenBank/DDBJ whole genome shotgun (WGS) entry which is preliminary data.</text>
</comment>
<organism evidence="1 2">
    <name type="scientific">Franconibacter daqui</name>
    <dbReference type="NCBI Taxonomy" id="2047724"/>
    <lineage>
        <taxon>Bacteria</taxon>
        <taxon>Pseudomonadati</taxon>
        <taxon>Pseudomonadota</taxon>
        <taxon>Gammaproteobacteria</taxon>
        <taxon>Enterobacterales</taxon>
        <taxon>Enterobacteriaceae</taxon>
        <taxon>Franconibacter</taxon>
    </lineage>
</organism>
<dbReference type="RefSeq" id="WP_167541511.1">
    <property type="nucleotide sequence ID" value="NZ_BMKJ01000001.1"/>
</dbReference>
<accession>A0ABV1PS90</accession>